<evidence type="ECO:0000313" key="3">
    <source>
        <dbReference type="EMBL" id="KEK20422.1"/>
    </source>
</evidence>
<accession>A0A073K1Y4</accession>
<protein>
    <submittedName>
        <fullName evidence="3">Imidazole glycerol phosphate synthase</fullName>
    </submittedName>
</protein>
<proteinExistence type="predicted"/>
<reference evidence="3 4" key="1">
    <citation type="submission" date="2014-06" db="EMBL/GenBank/DDBJ databases">
        <title>Draft genome sequence of Bacillus manliponensis JCM 15802 (MCCC 1A00708).</title>
        <authorList>
            <person name="Lai Q."/>
            <person name="Liu Y."/>
            <person name="Shao Z."/>
        </authorList>
    </citation>
    <scope>NUCLEOTIDE SEQUENCE [LARGE SCALE GENOMIC DNA]</scope>
    <source>
        <strain evidence="3 4">JCM 15802</strain>
    </source>
</reference>
<keyword evidence="4" id="KW-1185">Reference proteome</keyword>
<dbReference type="InterPro" id="IPR055338">
    <property type="entry name" value="YqfX-like"/>
</dbReference>
<name>A0A073K1Y4_9BACI</name>
<dbReference type="STRING" id="574376.BAMA_13440"/>
<dbReference type="eggNOG" id="ENOG5032WSH">
    <property type="taxonomic scope" value="Bacteria"/>
</dbReference>
<dbReference type="PANTHER" id="PTHR40040">
    <property type="entry name" value="SMALL HYDROPHOBIC PROTEIN-RELATED"/>
    <property type="match status" value="1"/>
</dbReference>
<evidence type="ECO:0000256" key="1">
    <source>
        <dbReference type="SAM" id="MobiDB-lite"/>
    </source>
</evidence>
<feature type="transmembrane region" description="Helical" evidence="2">
    <location>
        <begin position="100"/>
        <end position="127"/>
    </location>
</feature>
<dbReference type="AlphaFoldDB" id="A0A073K1Y4"/>
<organism evidence="3 4">
    <name type="scientific">Bacillus manliponensis</name>
    <dbReference type="NCBI Taxonomy" id="574376"/>
    <lineage>
        <taxon>Bacteria</taxon>
        <taxon>Bacillati</taxon>
        <taxon>Bacillota</taxon>
        <taxon>Bacilli</taxon>
        <taxon>Bacillales</taxon>
        <taxon>Bacillaceae</taxon>
        <taxon>Bacillus</taxon>
        <taxon>Bacillus cereus group</taxon>
    </lineage>
</organism>
<comment type="caution">
    <text evidence="3">The sequence shown here is derived from an EMBL/GenBank/DDBJ whole genome shotgun (WGS) entry which is preliminary data.</text>
</comment>
<feature type="transmembrane region" description="Helical" evidence="2">
    <location>
        <begin position="61"/>
        <end position="88"/>
    </location>
</feature>
<gene>
    <name evidence="3" type="ORF">BAMA_13440</name>
</gene>
<evidence type="ECO:0000313" key="4">
    <source>
        <dbReference type="Proteomes" id="UP000027822"/>
    </source>
</evidence>
<dbReference type="Proteomes" id="UP000027822">
    <property type="component" value="Unassembled WGS sequence"/>
</dbReference>
<dbReference type="EMBL" id="JOTN01000003">
    <property type="protein sequence ID" value="KEK20422.1"/>
    <property type="molecule type" value="Genomic_DNA"/>
</dbReference>
<sequence length="128" mass="13964">MTNKYDEQPIKENTFDEQPNKENAFDEEYAAEISPTRMHFDKRYDERKEVTAKAAGSTGGFIALTLAGLSIFAFPTVFGLVAVLLGIYAYNRGATTTGSIAAIVGGITALFALLFRMSIIAAFFSLFS</sequence>
<dbReference type="PANTHER" id="PTHR40040:SF1">
    <property type="entry name" value="MEMBRANE PROTEIN"/>
    <property type="match status" value="1"/>
</dbReference>
<keyword evidence="2" id="KW-1133">Transmembrane helix</keyword>
<keyword evidence="2" id="KW-0812">Transmembrane</keyword>
<evidence type="ECO:0000256" key="2">
    <source>
        <dbReference type="SAM" id="Phobius"/>
    </source>
</evidence>
<keyword evidence="2" id="KW-0472">Membrane</keyword>
<feature type="region of interest" description="Disordered" evidence="1">
    <location>
        <begin position="1"/>
        <end position="21"/>
    </location>
</feature>